<organism evidence="1 2">
    <name type="scientific">Mytilus coruscus</name>
    <name type="common">Sea mussel</name>
    <dbReference type="NCBI Taxonomy" id="42192"/>
    <lineage>
        <taxon>Eukaryota</taxon>
        <taxon>Metazoa</taxon>
        <taxon>Spiralia</taxon>
        <taxon>Lophotrochozoa</taxon>
        <taxon>Mollusca</taxon>
        <taxon>Bivalvia</taxon>
        <taxon>Autobranchia</taxon>
        <taxon>Pteriomorphia</taxon>
        <taxon>Mytilida</taxon>
        <taxon>Mytiloidea</taxon>
        <taxon>Mytilidae</taxon>
        <taxon>Mytilinae</taxon>
        <taxon>Mytilus</taxon>
    </lineage>
</organism>
<dbReference type="EMBL" id="CACVKT020005642">
    <property type="protein sequence ID" value="CAC5396748.1"/>
    <property type="molecule type" value="Genomic_DNA"/>
</dbReference>
<protein>
    <submittedName>
        <fullName evidence="1">Uncharacterized protein</fullName>
    </submittedName>
</protein>
<dbReference type="AlphaFoldDB" id="A0A6J8CJY0"/>
<keyword evidence="2" id="KW-1185">Reference proteome</keyword>
<dbReference type="OrthoDB" id="6156040at2759"/>
<evidence type="ECO:0000313" key="2">
    <source>
        <dbReference type="Proteomes" id="UP000507470"/>
    </source>
</evidence>
<reference evidence="1 2" key="1">
    <citation type="submission" date="2020-06" db="EMBL/GenBank/DDBJ databases">
        <authorList>
            <person name="Li R."/>
            <person name="Bekaert M."/>
        </authorList>
    </citation>
    <scope>NUCLEOTIDE SEQUENCE [LARGE SCALE GENOMIC DNA]</scope>
    <source>
        <strain evidence="2">wild</strain>
    </source>
</reference>
<gene>
    <name evidence="1" type="ORF">MCOR_31266</name>
</gene>
<sequence>MLEEKLKNQQNSIASTIEQTMEMLSNTAMKCPAKKTYWKNKLKLKLWNPEVKHTLHQNKIAYKNCKNAERPNDPEHPLVINKKETRKLFITELRKEENKRKHIERDRIITANTQNKRLFYKLIKKQRNNKNIFINDLHNSTYDSKHQKLCDVDYQAIKYLCDQALPRTVTKSELLEAIKSINTGKSEDIFDINPAIWSIIDELHKNTSCSIKWKNQLSQEFKVYQGVKQGGLLSADLYKPDIEDLLSLYENLAQGCKIGNININAVACAYDIALLSDNPYDLQILVNLALQYSQLHHYTLQPHKKCHYSSREQSKENS</sequence>
<dbReference type="Proteomes" id="UP000507470">
    <property type="component" value="Unassembled WGS sequence"/>
</dbReference>
<name>A0A6J8CJY0_MYTCO</name>
<evidence type="ECO:0000313" key="1">
    <source>
        <dbReference type="EMBL" id="CAC5396748.1"/>
    </source>
</evidence>
<proteinExistence type="predicted"/>
<accession>A0A6J8CJY0</accession>